<reference evidence="1 2" key="1">
    <citation type="journal article" date="2016" name="Virology">
        <title>The genomic content and context of auxiliary metabolic genes in marine cyanomyoviruses.</title>
        <authorList>
            <person name="Crummett L.T."/>
            <person name="Puxty R.J."/>
            <person name="Weihe C."/>
            <person name="Marston M.F."/>
            <person name="Martiny J.B."/>
        </authorList>
    </citation>
    <scope>NUCLEOTIDE SEQUENCE [LARGE SCALE GENOMIC DNA]</scope>
    <source>
        <strain evidence="1">1209TA19</strain>
    </source>
</reference>
<dbReference type="GeneID" id="30306170"/>
<proteinExistence type="predicted"/>
<dbReference type="Proteomes" id="UP000202158">
    <property type="component" value="Segment"/>
</dbReference>
<dbReference type="RefSeq" id="YP_009321012.1">
    <property type="nucleotide sequence ID" value="NC_031903.1"/>
</dbReference>
<accession>A0A1D8KRN5</accession>
<dbReference type="KEGG" id="vg:30306170"/>
<protein>
    <submittedName>
        <fullName evidence="1">Uncharacterized protein</fullName>
    </submittedName>
</protein>
<sequence>MEGVGISVAKKDLSAPNARKAWCKCCDEFGIMITEEVRTNPRYKDMKGYWNESPPPTT</sequence>
<dbReference type="EMBL" id="KU686209">
    <property type="protein sequence ID" value="AOV61360.1"/>
    <property type="molecule type" value="Genomic_DNA"/>
</dbReference>
<organism evidence="1 2">
    <name type="scientific">Synechococcus phage S-CAM22</name>
    <dbReference type="NCBI Taxonomy" id="1883365"/>
    <lineage>
        <taxon>Viruses</taxon>
        <taxon>Duplodnaviria</taxon>
        <taxon>Heunggongvirae</taxon>
        <taxon>Uroviricota</taxon>
        <taxon>Caudoviricetes</taxon>
        <taxon>Pantevenvirales</taxon>
        <taxon>Kyanoviridae</taxon>
        <taxon>Alisovirus</taxon>
        <taxon>Alisovirus socal22</taxon>
    </lineage>
</organism>
<evidence type="ECO:0000313" key="1">
    <source>
        <dbReference type="EMBL" id="AOV61360.1"/>
    </source>
</evidence>
<evidence type="ECO:0000313" key="2">
    <source>
        <dbReference type="Proteomes" id="UP000202158"/>
    </source>
</evidence>
<gene>
    <name evidence="1" type="ORF">T191209_100</name>
</gene>
<dbReference type="OrthoDB" id="28910at10239"/>
<name>A0A1D8KRN5_9CAUD</name>